<dbReference type="AlphaFoldDB" id="A0AAX2D804"/>
<evidence type="ECO:0008006" key="3">
    <source>
        <dbReference type="Google" id="ProtNLM"/>
    </source>
</evidence>
<organism evidence="1 2">
    <name type="scientific">Pseudomonas mediterranea</name>
    <dbReference type="NCBI Taxonomy" id="183795"/>
    <lineage>
        <taxon>Bacteria</taxon>
        <taxon>Pseudomonadati</taxon>
        <taxon>Pseudomonadota</taxon>
        <taxon>Gammaproteobacteria</taxon>
        <taxon>Pseudomonadales</taxon>
        <taxon>Pseudomonadaceae</taxon>
        <taxon>Pseudomonas</taxon>
    </lineage>
</organism>
<dbReference type="Proteomes" id="UP000183772">
    <property type="component" value="Chromosome I"/>
</dbReference>
<name>A0AAX2D804_9PSED</name>
<reference evidence="1 2" key="1">
    <citation type="submission" date="2016-10" db="EMBL/GenBank/DDBJ databases">
        <authorList>
            <person name="Varghese N."/>
            <person name="Submissions S."/>
        </authorList>
    </citation>
    <scope>NUCLEOTIDE SEQUENCE [LARGE SCALE GENOMIC DNA]</scope>
    <source>
        <strain evidence="1 2">DSM 16733</strain>
    </source>
</reference>
<proteinExistence type="predicted"/>
<gene>
    <name evidence="1" type="ORF">SAMN05216476_0363</name>
</gene>
<evidence type="ECO:0000313" key="1">
    <source>
        <dbReference type="EMBL" id="SDU08603.1"/>
    </source>
</evidence>
<dbReference type="EMBL" id="LT629790">
    <property type="protein sequence ID" value="SDU08603.1"/>
    <property type="molecule type" value="Genomic_DNA"/>
</dbReference>
<evidence type="ECO:0000313" key="2">
    <source>
        <dbReference type="Proteomes" id="UP000183772"/>
    </source>
</evidence>
<keyword evidence="2" id="KW-1185">Reference proteome</keyword>
<accession>A0AAX2D804</accession>
<protein>
    <recommendedName>
        <fullName evidence="3">Integrase</fullName>
    </recommendedName>
</protein>
<sequence length="53" mass="5542">MQGVGVRSGCTIHVTARAGRVACSTLVHTYQAVGQELKKISASKKWATEGPDG</sequence>